<proteinExistence type="predicted"/>
<dbReference type="RefSeq" id="WP_130233001.1">
    <property type="nucleotide sequence ID" value="NZ_BMEF01000005.1"/>
</dbReference>
<evidence type="ECO:0000256" key="2">
    <source>
        <dbReference type="ARBA" id="ARBA00023012"/>
    </source>
</evidence>
<name>A0A5C2H4X8_9BACT</name>
<dbReference type="PANTHER" id="PTHR48111">
    <property type="entry name" value="REGULATOR OF RPOS"/>
    <property type="match status" value="1"/>
</dbReference>
<dbReference type="GO" id="GO:0005829">
    <property type="term" value="C:cytosol"/>
    <property type="evidence" value="ECO:0007669"/>
    <property type="project" value="TreeGrafter"/>
</dbReference>
<sequence length="223" mass="25733">MEKINILIIEDDKIIALHISKILKRIGIKNIHKTSNANDAFDLIKTNGINLVLSDIKIEGALDGINIVESLQNLYDIPVIFISAYKDAETLRRVSQTNFLGYLLKPFRKEELEVLINLAINKYNLSTTNNIIVINDYYSFDKNKNILFFNEQKVPLSQKEILALTLLSNNLNSYVSYELFESTVWFNSNVNDNTRRIFIHRLKNKLQKLEIKIEKNVGVGIFN</sequence>
<evidence type="ECO:0000256" key="1">
    <source>
        <dbReference type="ARBA" id="ARBA00022553"/>
    </source>
</evidence>
<dbReference type="InterPro" id="IPR011006">
    <property type="entry name" value="CheY-like_superfamily"/>
</dbReference>
<dbReference type="AlphaFoldDB" id="A0A5C2H4X8"/>
<dbReference type="SUPFAM" id="SSF52172">
    <property type="entry name" value="CheY-like"/>
    <property type="match status" value="1"/>
</dbReference>
<dbReference type="Gene3D" id="1.10.10.10">
    <property type="entry name" value="Winged helix-like DNA-binding domain superfamily/Winged helix DNA-binding domain"/>
    <property type="match status" value="1"/>
</dbReference>
<reference evidence="6" key="2">
    <citation type="submission" date="2019-09" db="EMBL/GenBank/DDBJ databases">
        <title>Taxonomic note: a critical rebuttal of the proposed division of the genus Arcobacter into six genera, emended descriptions of Arcobacter anaerophilus and the genus Arcobacter, and an assessment of genus-level boundaries for Epsilonproteobacteria using in silico genomic comparator tools.</title>
        <authorList>
            <person name="On S.L.W."/>
            <person name="Miller W.G."/>
            <person name="Biggs P."/>
            <person name="Cornelius A."/>
            <person name="Vandamme P."/>
        </authorList>
    </citation>
    <scope>NUCLEOTIDE SEQUENCE [LARGE SCALE GENOMIC DNA]</scope>
    <source>
        <strain evidence="6">LMG 26638</strain>
    </source>
</reference>
<evidence type="ECO:0000256" key="5">
    <source>
        <dbReference type="ARBA" id="ARBA00023163"/>
    </source>
</evidence>
<protein>
    <submittedName>
        <fullName evidence="6">Two-component system response regulator</fullName>
    </submittedName>
</protein>
<dbReference type="GO" id="GO:0032993">
    <property type="term" value="C:protein-DNA complex"/>
    <property type="evidence" value="ECO:0007669"/>
    <property type="project" value="TreeGrafter"/>
</dbReference>
<dbReference type="PROSITE" id="PS51755">
    <property type="entry name" value="OMPR_PHOB"/>
    <property type="match status" value="1"/>
</dbReference>
<dbReference type="InterPro" id="IPR001867">
    <property type="entry name" value="OmpR/PhoB-type_DNA-bd"/>
</dbReference>
<gene>
    <name evidence="6" type="ORF">APAC_0912</name>
</gene>
<dbReference type="InterPro" id="IPR001789">
    <property type="entry name" value="Sig_transdc_resp-reg_receiver"/>
</dbReference>
<dbReference type="InterPro" id="IPR016032">
    <property type="entry name" value="Sig_transdc_resp-reg_C-effctor"/>
</dbReference>
<organism evidence="6 7">
    <name type="scientific">Malaciobacter pacificus</name>
    <dbReference type="NCBI Taxonomy" id="1080223"/>
    <lineage>
        <taxon>Bacteria</taxon>
        <taxon>Pseudomonadati</taxon>
        <taxon>Campylobacterota</taxon>
        <taxon>Epsilonproteobacteria</taxon>
        <taxon>Campylobacterales</taxon>
        <taxon>Arcobacteraceae</taxon>
        <taxon>Malaciobacter</taxon>
    </lineage>
</organism>
<evidence type="ECO:0000256" key="4">
    <source>
        <dbReference type="ARBA" id="ARBA00023125"/>
    </source>
</evidence>
<dbReference type="PROSITE" id="PS50110">
    <property type="entry name" value="RESPONSE_REGULATORY"/>
    <property type="match status" value="1"/>
</dbReference>
<dbReference type="Pfam" id="PF00072">
    <property type="entry name" value="Response_reg"/>
    <property type="match status" value="1"/>
</dbReference>
<reference evidence="6" key="1">
    <citation type="submission" date="2019-09" db="EMBL/GenBank/DDBJ databases">
        <title>Complete genome sequencing of four Arcobacter species reveals a diverse suite of mobile elements.</title>
        <authorList>
            <person name="Miller W.G."/>
            <person name="Yee E."/>
            <person name="Bono J.L."/>
        </authorList>
    </citation>
    <scope>NUCLEOTIDE SEQUENCE [LARGE SCALE GENOMIC DNA]</scope>
    <source>
        <strain evidence="6">LMG 26638</strain>
    </source>
</reference>
<keyword evidence="4" id="KW-0238">DNA-binding</keyword>
<evidence type="ECO:0000256" key="3">
    <source>
        <dbReference type="ARBA" id="ARBA00023015"/>
    </source>
</evidence>
<dbReference type="Gene3D" id="3.40.50.2300">
    <property type="match status" value="1"/>
</dbReference>
<keyword evidence="3" id="KW-0805">Transcription regulation</keyword>
<dbReference type="OrthoDB" id="8912111at2"/>
<dbReference type="GO" id="GO:0000976">
    <property type="term" value="F:transcription cis-regulatory region binding"/>
    <property type="evidence" value="ECO:0007669"/>
    <property type="project" value="TreeGrafter"/>
</dbReference>
<evidence type="ECO:0000313" key="7">
    <source>
        <dbReference type="Proteomes" id="UP000322726"/>
    </source>
</evidence>
<dbReference type="GO" id="GO:0000156">
    <property type="term" value="F:phosphorelay response regulator activity"/>
    <property type="evidence" value="ECO:0007669"/>
    <property type="project" value="TreeGrafter"/>
</dbReference>
<dbReference type="Proteomes" id="UP000322726">
    <property type="component" value="Chromosome"/>
</dbReference>
<dbReference type="KEGG" id="apai:APAC_0912"/>
<dbReference type="EMBL" id="CP035928">
    <property type="protein sequence ID" value="QEP34050.1"/>
    <property type="molecule type" value="Genomic_DNA"/>
</dbReference>
<dbReference type="GO" id="GO:0006355">
    <property type="term" value="P:regulation of DNA-templated transcription"/>
    <property type="evidence" value="ECO:0007669"/>
    <property type="project" value="InterPro"/>
</dbReference>
<dbReference type="SUPFAM" id="SSF46894">
    <property type="entry name" value="C-terminal effector domain of the bipartite response regulators"/>
    <property type="match status" value="1"/>
</dbReference>
<dbReference type="InterPro" id="IPR039420">
    <property type="entry name" value="WalR-like"/>
</dbReference>
<keyword evidence="7" id="KW-1185">Reference proteome</keyword>
<keyword evidence="2" id="KW-0902">Two-component regulatory system</keyword>
<evidence type="ECO:0000313" key="6">
    <source>
        <dbReference type="EMBL" id="QEP34050.1"/>
    </source>
</evidence>
<dbReference type="PANTHER" id="PTHR48111:SF1">
    <property type="entry name" value="TWO-COMPONENT RESPONSE REGULATOR ORR33"/>
    <property type="match status" value="1"/>
</dbReference>
<keyword evidence="5" id="KW-0804">Transcription</keyword>
<dbReference type="SMART" id="SM00448">
    <property type="entry name" value="REC"/>
    <property type="match status" value="1"/>
</dbReference>
<accession>A0A5C2H4X8</accession>
<keyword evidence="1" id="KW-0597">Phosphoprotein</keyword>
<dbReference type="InterPro" id="IPR036388">
    <property type="entry name" value="WH-like_DNA-bd_sf"/>
</dbReference>